<dbReference type="EMBL" id="GGEC01089256">
    <property type="protein sequence ID" value="MBX69740.1"/>
    <property type="molecule type" value="Transcribed_RNA"/>
</dbReference>
<protein>
    <submittedName>
        <fullName evidence="1">Uncharacterized protein</fullName>
    </submittedName>
</protein>
<proteinExistence type="predicted"/>
<evidence type="ECO:0000313" key="1">
    <source>
        <dbReference type="EMBL" id="MBX69740.1"/>
    </source>
</evidence>
<name>A0A2P2QRW8_RHIMU</name>
<reference evidence="1" key="1">
    <citation type="submission" date="2018-02" db="EMBL/GenBank/DDBJ databases">
        <title>Rhizophora mucronata_Transcriptome.</title>
        <authorList>
            <person name="Meera S.P."/>
            <person name="Sreeshan A."/>
            <person name="Augustine A."/>
        </authorList>
    </citation>
    <scope>NUCLEOTIDE SEQUENCE</scope>
    <source>
        <tissue evidence="1">Leaf</tissue>
    </source>
</reference>
<accession>A0A2P2QRW8</accession>
<sequence length="26" mass="2940">MVFGIFVPLWHGVISSVCIELCNIVY</sequence>
<organism evidence="1">
    <name type="scientific">Rhizophora mucronata</name>
    <name type="common">Asiatic mangrove</name>
    <dbReference type="NCBI Taxonomy" id="61149"/>
    <lineage>
        <taxon>Eukaryota</taxon>
        <taxon>Viridiplantae</taxon>
        <taxon>Streptophyta</taxon>
        <taxon>Embryophyta</taxon>
        <taxon>Tracheophyta</taxon>
        <taxon>Spermatophyta</taxon>
        <taxon>Magnoliopsida</taxon>
        <taxon>eudicotyledons</taxon>
        <taxon>Gunneridae</taxon>
        <taxon>Pentapetalae</taxon>
        <taxon>rosids</taxon>
        <taxon>fabids</taxon>
        <taxon>Malpighiales</taxon>
        <taxon>Rhizophoraceae</taxon>
        <taxon>Rhizophora</taxon>
    </lineage>
</organism>
<dbReference type="AlphaFoldDB" id="A0A2P2QRW8"/>